<dbReference type="RefSeq" id="WP_073061326.1">
    <property type="nucleotide sequence ID" value="NZ_FRCK01000001.1"/>
</dbReference>
<protein>
    <recommendedName>
        <fullName evidence="6">Lysozyme</fullName>
        <ecNumber evidence="6">3.2.1.17</ecNumber>
    </recommendedName>
</protein>
<dbReference type="InterPro" id="IPR002196">
    <property type="entry name" value="Glyco_hydro_24"/>
</dbReference>
<dbReference type="HAMAP" id="MF_04110">
    <property type="entry name" value="ENDOLYSIN_T4"/>
    <property type="match status" value="1"/>
</dbReference>
<evidence type="ECO:0000313" key="7">
    <source>
        <dbReference type="EMBL" id="SHL80890.1"/>
    </source>
</evidence>
<dbReference type="GO" id="GO:0016998">
    <property type="term" value="P:cell wall macromolecule catabolic process"/>
    <property type="evidence" value="ECO:0007669"/>
    <property type="project" value="InterPro"/>
</dbReference>
<dbReference type="AlphaFoldDB" id="A0A1M7DN46"/>
<dbReference type="Gene3D" id="1.10.530.40">
    <property type="match status" value="1"/>
</dbReference>
<dbReference type="GO" id="GO:0003796">
    <property type="term" value="F:lysozyme activity"/>
    <property type="evidence" value="ECO:0007669"/>
    <property type="project" value="UniProtKB-EC"/>
</dbReference>
<evidence type="ECO:0000256" key="2">
    <source>
        <dbReference type="ARBA" id="ARBA00022529"/>
    </source>
</evidence>
<evidence type="ECO:0000256" key="6">
    <source>
        <dbReference type="RuleBase" id="RU003788"/>
    </source>
</evidence>
<reference evidence="8" key="1">
    <citation type="submission" date="2016-11" db="EMBL/GenBank/DDBJ databases">
        <authorList>
            <person name="Varghese N."/>
            <person name="Submissions S."/>
        </authorList>
    </citation>
    <scope>NUCLEOTIDE SEQUENCE [LARGE SCALE GENOMIC DNA]</scope>
    <source>
        <strain evidence="8">DSM 6637</strain>
    </source>
</reference>
<keyword evidence="2 6" id="KW-0929">Antimicrobial</keyword>
<name>A0A1M7DN46_9RHOB</name>
<dbReference type="InterPro" id="IPR034690">
    <property type="entry name" value="Endolysin_T4_type"/>
</dbReference>
<comment type="catalytic activity">
    <reaction evidence="1 6">
        <text>Hydrolysis of (1-&gt;4)-beta-linkages between N-acetylmuramic acid and N-acetyl-D-glucosamine residues in a peptidoglycan and between N-acetyl-D-glucosamine residues in chitodextrins.</text>
        <dbReference type="EC" id="3.2.1.17"/>
    </reaction>
</comment>
<keyword evidence="4 6" id="KW-0378">Hydrolase</keyword>
<evidence type="ECO:0000256" key="4">
    <source>
        <dbReference type="ARBA" id="ARBA00022801"/>
    </source>
</evidence>
<gene>
    <name evidence="7" type="ORF">SAMN05444389_101455</name>
</gene>
<dbReference type="PANTHER" id="PTHR38107">
    <property type="match status" value="1"/>
</dbReference>
<accession>A0A1M7DN46</accession>
<dbReference type="CDD" id="cd16900">
    <property type="entry name" value="endolysin_R21-like"/>
    <property type="match status" value="1"/>
</dbReference>
<proteinExistence type="inferred from homology"/>
<dbReference type="Proteomes" id="UP000184444">
    <property type="component" value="Unassembled WGS sequence"/>
</dbReference>
<dbReference type="InterPro" id="IPR051018">
    <property type="entry name" value="Bacteriophage_GH24"/>
</dbReference>
<keyword evidence="5 6" id="KW-0326">Glycosidase</keyword>
<organism evidence="7 8">
    <name type="scientific">Paracoccus solventivorans</name>
    <dbReference type="NCBI Taxonomy" id="53463"/>
    <lineage>
        <taxon>Bacteria</taxon>
        <taxon>Pseudomonadati</taxon>
        <taxon>Pseudomonadota</taxon>
        <taxon>Alphaproteobacteria</taxon>
        <taxon>Rhodobacterales</taxon>
        <taxon>Paracoccaceae</taxon>
        <taxon>Paracoccus</taxon>
    </lineage>
</organism>
<keyword evidence="8" id="KW-1185">Reference proteome</keyword>
<dbReference type="SUPFAM" id="SSF53955">
    <property type="entry name" value="Lysozyme-like"/>
    <property type="match status" value="1"/>
</dbReference>
<evidence type="ECO:0000256" key="3">
    <source>
        <dbReference type="ARBA" id="ARBA00022638"/>
    </source>
</evidence>
<evidence type="ECO:0000256" key="1">
    <source>
        <dbReference type="ARBA" id="ARBA00000632"/>
    </source>
</evidence>
<dbReference type="PANTHER" id="PTHR38107:SF3">
    <property type="entry name" value="LYSOZYME RRRD-RELATED"/>
    <property type="match status" value="1"/>
</dbReference>
<dbReference type="EMBL" id="FRCK01000001">
    <property type="protein sequence ID" value="SHL80890.1"/>
    <property type="molecule type" value="Genomic_DNA"/>
</dbReference>
<comment type="similarity">
    <text evidence="6">Belongs to the glycosyl hydrolase 24 family.</text>
</comment>
<dbReference type="GO" id="GO:0031640">
    <property type="term" value="P:killing of cells of another organism"/>
    <property type="evidence" value="ECO:0007669"/>
    <property type="project" value="UniProtKB-KW"/>
</dbReference>
<dbReference type="GO" id="GO:0009253">
    <property type="term" value="P:peptidoglycan catabolic process"/>
    <property type="evidence" value="ECO:0007669"/>
    <property type="project" value="InterPro"/>
</dbReference>
<keyword evidence="3 6" id="KW-0081">Bacteriolytic enzyme</keyword>
<dbReference type="InterPro" id="IPR023346">
    <property type="entry name" value="Lysozyme-like_dom_sf"/>
</dbReference>
<dbReference type="STRING" id="53463.SAMN05444389_101455"/>
<sequence length="178" mass="19118">MINPFATLWERIKSLFATPQKAAATTGTAAVLAAAAAFVGPWEGERTEAYLDRIASPPVWTVCYGETRGVKPGDRYTSQQCQQMLIAALADYHAPLARCIPALPDQPQGVQVALTSWTYNVGPTAACSSTLARLANAGDWRGACNQLPRWDKAGGKVVRGLTNRRAAEQKLCLESLKG</sequence>
<dbReference type="EC" id="3.2.1.17" evidence="6"/>
<dbReference type="GO" id="GO:0042742">
    <property type="term" value="P:defense response to bacterium"/>
    <property type="evidence" value="ECO:0007669"/>
    <property type="project" value="UniProtKB-KW"/>
</dbReference>
<dbReference type="InterPro" id="IPR023347">
    <property type="entry name" value="Lysozyme_dom_sf"/>
</dbReference>
<dbReference type="Pfam" id="PF00959">
    <property type="entry name" value="Phage_lysozyme"/>
    <property type="match status" value="1"/>
</dbReference>
<dbReference type="OrthoDB" id="5327667at2"/>
<evidence type="ECO:0000313" key="8">
    <source>
        <dbReference type="Proteomes" id="UP000184444"/>
    </source>
</evidence>
<evidence type="ECO:0000256" key="5">
    <source>
        <dbReference type="ARBA" id="ARBA00023295"/>
    </source>
</evidence>